<name>A0A558GSU8_PAENT</name>
<dbReference type="Gene3D" id="3.10.180.10">
    <property type="entry name" value="2,3-Dihydroxybiphenyl 1,2-Dioxygenase, domain 1"/>
    <property type="match status" value="1"/>
</dbReference>
<reference evidence="2 3" key="1">
    <citation type="submission" date="2019-07" db="EMBL/GenBank/DDBJ databases">
        <title>Diversity of Bacteria from Kongsfjorden, Arctic.</title>
        <authorList>
            <person name="Yu Y."/>
        </authorList>
    </citation>
    <scope>NUCLEOTIDE SEQUENCE [LARGE SCALE GENOMIC DNA]</scope>
    <source>
        <strain evidence="2 3">SM1928</strain>
    </source>
</reference>
<dbReference type="OrthoDB" id="5524593at2"/>
<dbReference type="InterPro" id="IPR037523">
    <property type="entry name" value="VOC_core"/>
</dbReference>
<dbReference type="InterPro" id="IPR041581">
    <property type="entry name" value="Glyoxalase_6"/>
</dbReference>
<gene>
    <name evidence="2" type="ORF">FQP90_18120</name>
</gene>
<comment type="caution">
    <text evidence="2">The sequence shown here is derived from an EMBL/GenBank/DDBJ whole genome shotgun (WGS) entry which is preliminary data.</text>
</comment>
<dbReference type="PANTHER" id="PTHR35908">
    <property type="entry name" value="HYPOTHETICAL FUSION PROTEIN"/>
    <property type="match status" value="1"/>
</dbReference>
<feature type="domain" description="VOC" evidence="1">
    <location>
        <begin position="16"/>
        <end position="127"/>
    </location>
</feature>
<dbReference type="Pfam" id="PF18029">
    <property type="entry name" value="Glyoxalase_6"/>
    <property type="match status" value="1"/>
</dbReference>
<dbReference type="Proteomes" id="UP000316500">
    <property type="component" value="Unassembled WGS sequence"/>
</dbReference>
<organism evidence="2 3">
    <name type="scientific">Paenarthrobacter nitroguajacolicus</name>
    <name type="common">Arthrobacter nitroguajacolicus</name>
    <dbReference type="NCBI Taxonomy" id="211146"/>
    <lineage>
        <taxon>Bacteria</taxon>
        <taxon>Bacillati</taxon>
        <taxon>Actinomycetota</taxon>
        <taxon>Actinomycetes</taxon>
        <taxon>Micrococcales</taxon>
        <taxon>Micrococcaceae</taxon>
        <taxon>Paenarthrobacter</taxon>
    </lineage>
</organism>
<dbReference type="SUPFAM" id="SSF54593">
    <property type="entry name" value="Glyoxalase/Bleomycin resistance protein/Dihydroxybiphenyl dioxygenase"/>
    <property type="match status" value="1"/>
</dbReference>
<sequence>MDTEEHADGVQRRGPRIASIMVNAVDAARLSAFWSELLDMPVAAEHEGFIWLRSAEPGLPQLAFQQVNLPTEGRRRLHLDLHDADAAALRRKAESLGATFVEGHDIEDFHWDVMHDPEGNEFCIAQE</sequence>
<dbReference type="PANTHER" id="PTHR35908:SF1">
    <property type="entry name" value="CONSERVED PROTEIN"/>
    <property type="match status" value="1"/>
</dbReference>
<dbReference type="AlphaFoldDB" id="A0A558GSU8"/>
<evidence type="ECO:0000259" key="1">
    <source>
        <dbReference type="PROSITE" id="PS51819"/>
    </source>
</evidence>
<proteinExistence type="predicted"/>
<accession>A0A558GSU8</accession>
<protein>
    <submittedName>
        <fullName evidence="2">VOC family protein</fullName>
    </submittedName>
</protein>
<dbReference type="PROSITE" id="PS51819">
    <property type="entry name" value="VOC"/>
    <property type="match status" value="1"/>
</dbReference>
<dbReference type="InterPro" id="IPR029068">
    <property type="entry name" value="Glyas_Bleomycin-R_OHBP_Dase"/>
</dbReference>
<dbReference type="RefSeq" id="WP_144652458.1">
    <property type="nucleotide sequence ID" value="NZ_VNFK01000016.1"/>
</dbReference>
<evidence type="ECO:0000313" key="3">
    <source>
        <dbReference type="Proteomes" id="UP000316500"/>
    </source>
</evidence>
<dbReference type="CDD" id="cd06587">
    <property type="entry name" value="VOC"/>
    <property type="match status" value="1"/>
</dbReference>
<evidence type="ECO:0000313" key="2">
    <source>
        <dbReference type="EMBL" id="TVU59941.1"/>
    </source>
</evidence>
<dbReference type="EMBL" id="VNFK01000016">
    <property type="protein sequence ID" value="TVU59941.1"/>
    <property type="molecule type" value="Genomic_DNA"/>
</dbReference>